<dbReference type="GO" id="GO:0000155">
    <property type="term" value="F:phosphorelay sensor kinase activity"/>
    <property type="evidence" value="ECO:0007669"/>
    <property type="project" value="InterPro"/>
</dbReference>
<gene>
    <name evidence="6" type="ORF">PGRAT_25695</name>
</gene>
<keyword evidence="4" id="KW-1133">Transmembrane helix</keyword>
<evidence type="ECO:0000313" key="6">
    <source>
        <dbReference type="EMBL" id="AIQ70643.1"/>
    </source>
</evidence>
<dbReference type="eggNOG" id="COG3290">
    <property type="taxonomic scope" value="Bacteria"/>
</dbReference>
<evidence type="ECO:0000256" key="3">
    <source>
        <dbReference type="ARBA" id="ARBA00022777"/>
    </source>
</evidence>
<keyword evidence="4" id="KW-0812">Transmembrane</keyword>
<reference evidence="6 7" key="1">
    <citation type="submission" date="2014-08" db="EMBL/GenBank/DDBJ databases">
        <title>Comparative genomics of the Paenibacillus odorifer group.</title>
        <authorList>
            <person name="den Bakker H.C."/>
            <person name="Tsai Y.-C."/>
            <person name="Martin N."/>
            <person name="Korlach J."/>
            <person name="Wiedmann M."/>
        </authorList>
    </citation>
    <scope>NUCLEOTIDE SEQUENCE [LARGE SCALE GENOMIC DNA]</scope>
    <source>
        <strain evidence="6 7">DSM 15220</strain>
    </source>
</reference>
<dbReference type="AlphaFoldDB" id="A0A089MGK7"/>
<evidence type="ECO:0000256" key="1">
    <source>
        <dbReference type="ARBA" id="ARBA00022553"/>
    </source>
</evidence>
<dbReference type="SUPFAM" id="SSF55890">
    <property type="entry name" value="Sporulation response regulatory protein Spo0B"/>
    <property type="match status" value="1"/>
</dbReference>
<evidence type="ECO:0000313" key="7">
    <source>
        <dbReference type="Proteomes" id="UP000029500"/>
    </source>
</evidence>
<keyword evidence="2" id="KW-0808">Transferase</keyword>
<dbReference type="Pfam" id="PF14689">
    <property type="entry name" value="SPOB_a"/>
    <property type="match status" value="1"/>
</dbReference>
<accession>A0A089MGK7</accession>
<dbReference type="Proteomes" id="UP000029500">
    <property type="component" value="Chromosome"/>
</dbReference>
<dbReference type="HOGENOM" id="CLU_095307_0_0_9"/>
<sequence length="246" mass="28168">MKSWKWLIWAVMLSVMLPLGLLYWHTSLLTFLLLAVWVAAVLAYSFFYNRRHFEEELRLQEKTLQQAANRTLNHHRHDWMNDLQVLYGYIQLGKPDKSLECVGRIKERIALDSRIAKLGIPSLVFYLQSFRTLRSSLELEVQVEEGLQLENKLSPDTGEELTQVIMQTVRAYQYSGLAPEGDTRKLLLGFAQDGGDILISFESEGDHGDPELLQGQIYNIVQGKIIKAEQPGRGNPNVELRLPLGM</sequence>
<keyword evidence="7" id="KW-1185">Reference proteome</keyword>
<keyword evidence="1" id="KW-0597">Phosphoprotein</keyword>
<proteinExistence type="predicted"/>
<name>A0A089MGK7_9BACL</name>
<keyword evidence="4" id="KW-0472">Membrane</keyword>
<keyword evidence="3" id="KW-0418">Kinase</keyword>
<dbReference type="KEGG" id="pgm:PGRAT_25695"/>
<evidence type="ECO:0000256" key="4">
    <source>
        <dbReference type="SAM" id="Phobius"/>
    </source>
</evidence>
<feature type="transmembrane region" description="Helical" evidence="4">
    <location>
        <begin position="30"/>
        <end position="48"/>
    </location>
</feature>
<dbReference type="InterPro" id="IPR039506">
    <property type="entry name" value="SPOB_a"/>
</dbReference>
<dbReference type="RefSeq" id="WP_025706151.1">
    <property type="nucleotide sequence ID" value="NZ_CP009287.1"/>
</dbReference>
<dbReference type="STRING" id="189425.PGRAT_25695"/>
<dbReference type="EMBL" id="CP009287">
    <property type="protein sequence ID" value="AIQ70643.1"/>
    <property type="molecule type" value="Genomic_DNA"/>
</dbReference>
<feature type="transmembrane region" description="Helical" evidence="4">
    <location>
        <begin position="7"/>
        <end position="24"/>
    </location>
</feature>
<dbReference type="InterPro" id="IPR016120">
    <property type="entry name" value="Sig_transdc_His_kin_SpoOB"/>
</dbReference>
<organism evidence="6 7">
    <name type="scientific">Paenibacillus graminis</name>
    <dbReference type="NCBI Taxonomy" id="189425"/>
    <lineage>
        <taxon>Bacteria</taxon>
        <taxon>Bacillati</taxon>
        <taxon>Bacillota</taxon>
        <taxon>Bacilli</taxon>
        <taxon>Bacillales</taxon>
        <taxon>Paenibacillaceae</taxon>
        <taxon>Paenibacillus</taxon>
    </lineage>
</organism>
<evidence type="ECO:0000256" key="2">
    <source>
        <dbReference type="ARBA" id="ARBA00022679"/>
    </source>
</evidence>
<protein>
    <recommendedName>
        <fullName evidence="5">SpoOB alpha-helical domain-containing protein</fullName>
    </recommendedName>
</protein>
<dbReference type="OrthoDB" id="2375606at2"/>
<feature type="domain" description="SpoOB alpha-helical" evidence="5">
    <location>
        <begin position="67"/>
        <end position="118"/>
    </location>
</feature>
<dbReference type="Gene3D" id="1.10.287.130">
    <property type="match status" value="1"/>
</dbReference>
<evidence type="ECO:0000259" key="5">
    <source>
        <dbReference type="Pfam" id="PF14689"/>
    </source>
</evidence>